<accession>A0A6M5Z1D4</accession>
<dbReference type="EMBL" id="CP053452">
    <property type="protein sequence ID" value="QJW99978.1"/>
    <property type="molecule type" value="Genomic_DNA"/>
</dbReference>
<protein>
    <submittedName>
        <fullName evidence="1">Uncharacterized protein</fullName>
    </submittedName>
</protein>
<dbReference type="AlphaFoldDB" id="A0A6M5Z1D4"/>
<gene>
    <name evidence="1" type="ORF">FTUN_7601</name>
</gene>
<dbReference type="Proteomes" id="UP000503447">
    <property type="component" value="Chromosome"/>
</dbReference>
<evidence type="ECO:0000313" key="1">
    <source>
        <dbReference type="EMBL" id="QJW99978.1"/>
    </source>
</evidence>
<sequence length="44" mass="4649">MCPHSVRVPLAVKVDGLEVQVVLPSGPLAGEITGTKDLLVKPRK</sequence>
<organism evidence="1 2">
    <name type="scientific">Frigoriglobus tundricola</name>
    <dbReference type="NCBI Taxonomy" id="2774151"/>
    <lineage>
        <taxon>Bacteria</taxon>
        <taxon>Pseudomonadati</taxon>
        <taxon>Planctomycetota</taxon>
        <taxon>Planctomycetia</taxon>
        <taxon>Gemmatales</taxon>
        <taxon>Gemmataceae</taxon>
        <taxon>Frigoriglobus</taxon>
    </lineage>
</organism>
<dbReference type="KEGG" id="ftj:FTUN_7601"/>
<name>A0A6M5Z1D4_9BACT</name>
<keyword evidence="2" id="KW-1185">Reference proteome</keyword>
<evidence type="ECO:0000313" key="2">
    <source>
        <dbReference type="Proteomes" id="UP000503447"/>
    </source>
</evidence>
<proteinExistence type="predicted"/>
<reference evidence="2" key="1">
    <citation type="submission" date="2020-05" db="EMBL/GenBank/DDBJ databases">
        <title>Frigoriglobus tundricola gen. nov., sp. nov., a psychrotolerant cellulolytic planctomycete of the family Gemmataceae with two divergent copies of 16S rRNA gene.</title>
        <authorList>
            <person name="Kulichevskaya I.S."/>
            <person name="Ivanova A.A."/>
            <person name="Naumoff D.G."/>
            <person name="Beletsky A.V."/>
            <person name="Rijpstra W.I.C."/>
            <person name="Sinninghe Damste J.S."/>
            <person name="Mardanov A.V."/>
            <person name="Ravin N.V."/>
            <person name="Dedysh S.N."/>
        </authorList>
    </citation>
    <scope>NUCLEOTIDE SEQUENCE [LARGE SCALE GENOMIC DNA]</scope>
    <source>
        <strain evidence="2">PL17</strain>
    </source>
</reference>